<evidence type="ECO:0000313" key="1">
    <source>
        <dbReference type="EMBL" id="KAH9501674.1"/>
    </source>
</evidence>
<protein>
    <submittedName>
        <fullName evidence="1">Uncharacterized protein</fullName>
    </submittedName>
</protein>
<reference evidence="1" key="2">
    <citation type="journal article" date="2022" name="Res Sq">
        <title>Comparative Genomics Reveals Insights into the Divergent Evolution of Astigmatic Mites and Household Pest Adaptations.</title>
        <authorList>
            <person name="Xiong Q."/>
            <person name="Wan A.T.-Y."/>
            <person name="Liu X.-Y."/>
            <person name="Fung C.S.-H."/>
            <person name="Xiao X."/>
            <person name="Malainual N."/>
            <person name="Hou J."/>
            <person name="Wang L."/>
            <person name="Wang M."/>
            <person name="Yang K."/>
            <person name="Cui Y."/>
            <person name="Leung E."/>
            <person name="Nong W."/>
            <person name="Shin S.-K."/>
            <person name="Au S."/>
            <person name="Jeong K.Y."/>
            <person name="Chew F.T."/>
            <person name="Hui J."/>
            <person name="Leung T.F."/>
            <person name="Tungtrongchitr A."/>
            <person name="Zhong N."/>
            <person name="Liu Z."/>
            <person name="Tsui S."/>
        </authorList>
    </citation>
    <scope>NUCLEOTIDE SEQUENCE</scope>
    <source>
        <strain evidence="1">Derf</strain>
        <tissue evidence="1">Whole organism</tissue>
    </source>
</reference>
<dbReference type="AlphaFoldDB" id="A0A922HSP6"/>
<evidence type="ECO:0000313" key="2">
    <source>
        <dbReference type="Proteomes" id="UP000790347"/>
    </source>
</evidence>
<accession>A0A922HSP6</accession>
<comment type="caution">
    <text evidence="1">The sequence shown here is derived from an EMBL/GenBank/DDBJ whole genome shotgun (WGS) entry which is preliminary data.</text>
</comment>
<keyword evidence="2" id="KW-1185">Reference proteome</keyword>
<organism evidence="1 2">
    <name type="scientific">Dermatophagoides farinae</name>
    <name type="common">American house dust mite</name>
    <dbReference type="NCBI Taxonomy" id="6954"/>
    <lineage>
        <taxon>Eukaryota</taxon>
        <taxon>Metazoa</taxon>
        <taxon>Ecdysozoa</taxon>
        <taxon>Arthropoda</taxon>
        <taxon>Chelicerata</taxon>
        <taxon>Arachnida</taxon>
        <taxon>Acari</taxon>
        <taxon>Acariformes</taxon>
        <taxon>Sarcoptiformes</taxon>
        <taxon>Astigmata</taxon>
        <taxon>Psoroptidia</taxon>
        <taxon>Analgoidea</taxon>
        <taxon>Pyroglyphidae</taxon>
        <taxon>Dermatophagoidinae</taxon>
        <taxon>Dermatophagoides</taxon>
    </lineage>
</organism>
<sequence length="196" mass="23068">MSKIQKVMKTLQLSICTTFKEAAILRSEWIECLTENKCVQSSKANSSTRKYINIPIENHQKIIWLTGTTEIKIILGENSELDSGVTELKIYRKVRYQIISRIGKDMNQFENYFKNLIDKLIRIVKFNPWPYTEFMREILPIFQKNIFDANSYIFPLFFIQQMSSIKSKNLIQITINSNVFPLTLNKKIFCSYCIII</sequence>
<proteinExistence type="predicted"/>
<reference evidence="1" key="1">
    <citation type="submission" date="2013-05" db="EMBL/GenBank/DDBJ databases">
        <authorList>
            <person name="Yim A.K.Y."/>
            <person name="Chan T.F."/>
            <person name="Ji K.M."/>
            <person name="Liu X.Y."/>
            <person name="Zhou J.W."/>
            <person name="Li R.Q."/>
            <person name="Yang K.Y."/>
            <person name="Li J."/>
            <person name="Li M."/>
            <person name="Law P.T.W."/>
            <person name="Wu Y.L."/>
            <person name="Cai Z.L."/>
            <person name="Qin H."/>
            <person name="Bao Y."/>
            <person name="Leung R.K.K."/>
            <person name="Ng P.K.S."/>
            <person name="Zou J."/>
            <person name="Zhong X.J."/>
            <person name="Ran P.X."/>
            <person name="Zhong N.S."/>
            <person name="Liu Z.G."/>
            <person name="Tsui S.K.W."/>
        </authorList>
    </citation>
    <scope>NUCLEOTIDE SEQUENCE</scope>
    <source>
        <strain evidence="1">Derf</strain>
        <tissue evidence="1">Whole organism</tissue>
    </source>
</reference>
<dbReference type="Proteomes" id="UP000790347">
    <property type="component" value="Unassembled WGS sequence"/>
</dbReference>
<name>A0A922HSP6_DERFA</name>
<gene>
    <name evidence="1" type="ORF">DERF_012503</name>
</gene>
<dbReference type="EMBL" id="ASGP02000006">
    <property type="protein sequence ID" value="KAH9501674.1"/>
    <property type="molecule type" value="Genomic_DNA"/>
</dbReference>